<dbReference type="PANTHER" id="PTHR11527">
    <property type="entry name" value="HEAT-SHOCK PROTEIN 20 FAMILY MEMBER"/>
    <property type="match status" value="1"/>
</dbReference>
<evidence type="ECO:0000256" key="1">
    <source>
        <dbReference type="PROSITE-ProRule" id="PRU00285"/>
    </source>
</evidence>
<dbReference type="CDD" id="cd06464">
    <property type="entry name" value="ACD_sHsps-like"/>
    <property type="match status" value="1"/>
</dbReference>
<name>A0A4Q2ULV3_9BACT</name>
<accession>A0A4Q2ULV3</accession>
<evidence type="ECO:0000259" key="3">
    <source>
        <dbReference type="PROSITE" id="PS01031"/>
    </source>
</evidence>
<sequence>MYHKHAFQSDYKGRCGGWGRSKFNEAWGRGRFSGFGWRPGSSQPPVNIEETDDAFVISLYAAGLKKETVALTVKEDVLQISYPGTGADNAESGYTYQEYRQGAFERLFRLNGKVLTEAISASYADGILKVTLPKNPETNQPAQTITVG</sequence>
<dbReference type="EMBL" id="SBLB01000001">
    <property type="protein sequence ID" value="RYC70577.1"/>
    <property type="molecule type" value="Genomic_DNA"/>
</dbReference>
<dbReference type="Pfam" id="PF00011">
    <property type="entry name" value="HSP20"/>
    <property type="match status" value="1"/>
</dbReference>
<dbReference type="Gene3D" id="2.60.40.790">
    <property type="match status" value="1"/>
</dbReference>
<evidence type="ECO:0000313" key="4">
    <source>
        <dbReference type="EMBL" id="RYC70577.1"/>
    </source>
</evidence>
<gene>
    <name evidence="4" type="ORF">EQG79_00030</name>
</gene>
<protein>
    <submittedName>
        <fullName evidence="4">Hsp20/alpha crystallin family protein</fullName>
    </submittedName>
</protein>
<feature type="domain" description="SHSP" evidence="3">
    <location>
        <begin position="37"/>
        <end position="148"/>
    </location>
</feature>
<organism evidence="4 5">
    <name type="scientific">Spirosoma sordidisoli</name>
    <dbReference type="NCBI Taxonomy" id="2502893"/>
    <lineage>
        <taxon>Bacteria</taxon>
        <taxon>Pseudomonadati</taxon>
        <taxon>Bacteroidota</taxon>
        <taxon>Cytophagia</taxon>
        <taxon>Cytophagales</taxon>
        <taxon>Cytophagaceae</taxon>
        <taxon>Spirosoma</taxon>
    </lineage>
</organism>
<dbReference type="InterPro" id="IPR002068">
    <property type="entry name" value="A-crystallin/Hsp20_dom"/>
</dbReference>
<dbReference type="RefSeq" id="WP_129598604.1">
    <property type="nucleotide sequence ID" value="NZ_SBLB01000001.1"/>
</dbReference>
<evidence type="ECO:0000313" key="5">
    <source>
        <dbReference type="Proteomes" id="UP000290407"/>
    </source>
</evidence>
<dbReference type="Proteomes" id="UP000290407">
    <property type="component" value="Unassembled WGS sequence"/>
</dbReference>
<comment type="caution">
    <text evidence="4">The sequence shown here is derived from an EMBL/GenBank/DDBJ whole genome shotgun (WGS) entry which is preliminary data.</text>
</comment>
<dbReference type="InterPro" id="IPR031107">
    <property type="entry name" value="Small_HSP"/>
</dbReference>
<dbReference type="PROSITE" id="PS01031">
    <property type="entry name" value="SHSP"/>
    <property type="match status" value="1"/>
</dbReference>
<dbReference type="SUPFAM" id="SSF49764">
    <property type="entry name" value="HSP20-like chaperones"/>
    <property type="match status" value="1"/>
</dbReference>
<dbReference type="AlphaFoldDB" id="A0A4Q2ULV3"/>
<keyword evidence="5" id="KW-1185">Reference proteome</keyword>
<comment type="similarity">
    <text evidence="1 2">Belongs to the small heat shock protein (HSP20) family.</text>
</comment>
<dbReference type="InterPro" id="IPR008978">
    <property type="entry name" value="HSP20-like_chaperone"/>
</dbReference>
<reference evidence="4 5" key="1">
    <citation type="submission" date="2019-01" db="EMBL/GenBank/DDBJ databases">
        <title>Spirosoma flava sp. nov., a propanil-degrading bacterium isolated from herbicide-contaminated soil.</title>
        <authorList>
            <person name="Zhang L."/>
            <person name="Jiang J.-D."/>
        </authorList>
    </citation>
    <scope>NUCLEOTIDE SEQUENCE [LARGE SCALE GENOMIC DNA]</scope>
    <source>
        <strain evidence="4 5">TY50</strain>
    </source>
</reference>
<evidence type="ECO:0000256" key="2">
    <source>
        <dbReference type="RuleBase" id="RU003616"/>
    </source>
</evidence>
<proteinExistence type="inferred from homology"/>